<evidence type="ECO:0000256" key="8">
    <source>
        <dbReference type="ARBA" id="ARBA00023209"/>
    </source>
</evidence>
<comment type="catalytic activity">
    <reaction evidence="12">
        <text>a 1,2-diacyl-sn-glycero-3-phospho-L-serine + H(+) = a 1,2-diacyl-sn-glycero-3-phosphoethanolamine + CO2</text>
        <dbReference type="Rhea" id="RHEA:20828"/>
        <dbReference type="ChEBI" id="CHEBI:15378"/>
        <dbReference type="ChEBI" id="CHEBI:16526"/>
        <dbReference type="ChEBI" id="CHEBI:57262"/>
        <dbReference type="ChEBI" id="CHEBI:64612"/>
        <dbReference type="EC" id="4.1.1.65"/>
    </reaction>
</comment>
<keyword evidence="2 12" id="KW-1003">Cell membrane</keyword>
<comment type="subcellular location">
    <subcellularLocation>
        <location evidence="12">Cell membrane</location>
        <topology evidence="12">Peripheral membrane protein</topology>
    </subcellularLocation>
</comment>
<evidence type="ECO:0000256" key="6">
    <source>
        <dbReference type="ARBA" id="ARBA00023136"/>
    </source>
</evidence>
<proteinExistence type="inferred from homology"/>
<keyword evidence="9 12" id="KW-0456">Lyase</keyword>
<keyword evidence="6 12" id="KW-0472">Membrane</keyword>
<feature type="active site" description="Charge relay system; for autoendoproteolytic cleavage activity" evidence="12">
    <location>
        <position position="142"/>
    </location>
</feature>
<keyword evidence="14" id="KW-1185">Reference proteome</keyword>
<comment type="cofactor">
    <cofactor evidence="12">
        <name>pyruvate</name>
        <dbReference type="ChEBI" id="CHEBI:15361"/>
    </cofactor>
    <text evidence="12">Binds 1 pyruvoyl group covalently per subunit.</text>
</comment>
<evidence type="ECO:0000256" key="2">
    <source>
        <dbReference type="ARBA" id="ARBA00022475"/>
    </source>
</evidence>
<dbReference type="NCBIfam" id="TIGR00163">
    <property type="entry name" value="PS_decarb"/>
    <property type="match status" value="1"/>
</dbReference>
<feature type="site" description="Cleavage (non-hydrolytic); by autocatalysis" evidence="12">
    <location>
        <begin position="225"/>
        <end position="226"/>
    </location>
</feature>
<feature type="active site" description="Schiff-base intermediate with substrate; via pyruvic acid; for decarboxylase activity" evidence="12">
    <location>
        <position position="226"/>
    </location>
</feature>
<evidence type="ECO:0000256" key="11">
    <source>
        <dbReference type="ARBA" id="ARBA00023317"/>
    </source>
</evidence>
<keyword evidence="7 12" id="KW-0865">Zymogen</keyword>
<evidence type="ECO:0000256" key="4">
    <source>
        <dbReference type="ARBA" id="ARBA00022793"/>
    </source>
</evidence>
<dbReference type="OrthoDB" id="9802030at2"/>
<dbReference type="HAMAP" id="MF_00662">
    <property type="entry name" value="PS_decarb_PSD_B_type1"/>
    <property type="match status" value="1"/>
</dbReference>
<evidence type="ECO:0000256" key="10">
    <source>
        <dbReference type="ARBA" id="ARBA00023264"/>
    </source>
</evidence>
<keyword evidence="3 12" id="KW-0444">Lipid biosynthesis</keyword>
<evidence type="ECO:0000256" key="1">
    <source>
        <dbReference type="ARBA" id="ARBA00005189"/>
    </source>
</evidence>
<evidence type="ECO:0000313" key="13">
    <source>
        <dbReference type="EMBL" id="QED48717.1"/>
    </source>
</evidence>
<dbReference type="Pfam" id="PF02666">
    <property type="entry name" value="PS_Dcarbxylase"/>
    <property type="match status" value="1"/>
</dbReference>
<dbReference type="NCBIfam" id="NF002853">
    <property type="entry name" value="PRK03140.1"/>
    <property type="match status" value="1"/>
</dbReference>
<evidence type="ECO:0000256" key="3">
    <source>
        <dbReference type="ARBA" id="ARBA00022516"/>
    </source>
</evidence>
<feature type="active site" description="Charge relay system; for autoendoproteolytic cleavage activity" evidence="12">
    <location>
        <position position="86"/>
    </location>
</feature>
<keyword evidence="5 12" id="KW-0443">Lipid metabolism</keyword>
<dbReference type="UniPathway" id="UPA00558">
    <property type="reaction ID" value="UER00616"/>
</dbReference>
<dbReference type="GO" id="GO:0005886">
    <property type="term" value="C:plasma membrane"/>
    <property type="evidence" value="ECO:0007669"/>
    <property type="project" value="UniProtKB-SubCell"/>
</dbReference>
<keyword evidence="10 12" id="KW-1208">Phospholipid metabolism</keyword>
<reference evidence="14" key="1">
    <citation type="submission" date="2019-08" db="EMBL/GenBank/DDBJ databases">
        <authorList>
            <person name="Zheng X."/>
        </authorList>
    </citation>
    <scope>NUCLEOTIDE SEQUENCE [LARGE SCALE GENOMIC DNA]</scope>
    <source>
        <strain evidence="14">FJAT-25496</strain>
    </source>
</reference>
<dbReference type="PANTHER" id="PTHR10067">
    <property type="entry name" value="PHOSPHATIDYLSERINE DECARBOXYLASE"/>
    <property type="match status" value="1"/>
</dbReference>
<dbReference type="GO" id="GO:0004609">
    <property type="term" value="F:phosphatidylserine decarboxylase activity"/>
    <property type="evidence" value="ECO:0007669"/>
    <property type="project" value="UniProtKB-UniRule"/>
</dbReference>
<comment type="pathway">
    <text evidence="12">Phospholipid metabolism; phosphatidylethanolamine biosynthesis; phosphatidylethanolamine from CDP-diacylglycerol: step 2/2.</text>
</comment>
<organism evidence="13 14">
    <name type="scientific">Cytobacillus dafuensis</name>
    <name type="common">Bacillus dafuensis</name>
    <dbReference type="NCBI Taxonomy" id="1742359"/>
    <lineage>
        <taxon>Bacteria</taxon>
        <taxon>Bacillati</taxon>
        <taxon>Bacillota</taxon>
        <taxon>Bacilli</taxon>
        <taxon>Bacillales</taxon>
        <taxon>Bacillaceae</taxon>
        <taxon>Cytobacillus</taxon>
    </lineage>
</organism>
<dbReference type="AlphaFoldDB" id="A0A5B8Z706"/>
<dbReference type="EC" id="4.1.1.65" evidence="12"/>
<dbReference type="KEGG" id="bda:FSZ17_16475"/>
<feature type="active site" description="Charge relay system; for autoendoproteolytic cleavage activity" evidence="12">
    <location>
        <position position="226"/>
    </location>
</feature>
<comment type="PTM">
    <text evidence="12">Is synthesized initially as an inactive proenzyme. Formation of the active enzyme involves a self-maturation process in which the active site pyruvoyl group is generated from an internal serine residue via an autocatalytic post-translational modification. Two non-identical subunits are generated from the proenzyme in this reaction, and the pyruvate is formed at the N-terminus of the alpha chain, which is derived from the carboxyl end of the proenzyme. The autoendoproteolytic cleavage occurs by a canonical serine protease mechanism, in which the side chain hydroxyl group of the serine supplies its oxygen atom to form the C-terminus of the beta chain, while the remainder of the serine residue undergoes an oxidative deamination to produce ammonia and the pyruvoyl prosthetic group on the alpha chain. During this reaction, the Ser that is part of the protease active site of the proenzyme becomes the pyruvoyl prosthetic group, which constitutes an essential element of the active site of the mature decarboxylase.</text>
</comment>
<keyword evidence="11 12" id="KW-0670">Pyruvate</keyword>
<feature type="chain" id="PRO_5023514984" description="Phosphatidylserine decarboxylase alpha chain" evidence="12">
    <location>
        <begin position="226"/>
        <end position="267"/>
    </location>
</feature>
<comment type="function">
    <text evidence="12">Catalyzes the formation of phosphatidylethanolamine (PtdEtn) from phosphatidylserine (PtdSer).</text>
</comment>
<keyword evidence="4 12" id="KW-0210">Decarboxylase</keyword>
<gene>
    <name evidence="12" type="primary">psd</name>
    <name evidence="13" type="ORF">FSZ17_16475</name>
</gene>
<protein>
    <recommendedName>
        <fullName evidence="12">Phosphatidylserine decarboxylase proenzyme</fullName>
        <ecNumber evidence="12">4.1.1.65</ecNumber>
    </recommendedName>
    <component>
        <recommendedName>
            <fullName evidence="12">Phosphatidylserine decarboxylase alpha chain</fullName>
        </recommendedName>
    </component>
    <component>
        <recommendedName>
            <fullName evidence="12">Phosphatidylserine decarboxylase beta chain</fullName>
        </recommendedName>
    </component>
</protein>
<dbReference type="EMBL" id="CP042593">
    <property type="protein sequence ID" value="QED48717.1"/>
    <property type="molecule type" value="Genomic_DNA"/>
</dbReference>
<accession>A0A5B8Z706</accession>
<dbReference type="InterPro" id="IPR003817">
    <property type="entry name" value="PS_Dcarbxylase"/>
</dbReference>
<dbReference type="Proteomes" id="UP000321555">
    <property type="component" value="Chromosome"/>
</dbReference>
<dbReference type="PANTHER" id="PTHR10067:SF6">
    <property type="entry name" value="PHOSPHATIDYLSERINE DECARBOXYLASE PROENZYME, MITOCHONDRIAL"/>
    <property type="match status" value="1"/>
</dbReference>
<dbReference type="GO" id="GO:0006646">
    <property type="term" value="P:phosphatidylethanolamine biosynthetic process"/>
    <property type="evidence" value="ECO:0007669"/>
    <property type="project" value="UniProtKB-UniRule"/>
</dbReference>
<sequence>MIQSIYRLFIELTNGKITSGLIRKFARSKASRMFIPSFSKAYQINQDEMEQKLEEFPTLHDFFTRRLKEGARMPDIDPDSIISPVDAVIEDIGIIEPGHIITVKGKDYSIREMLGKDEKIEKYTDGCYMIFYLSPSHYHRIHSPVTGRVIDQWTLGSKSYPVNKHGLKYGKNTLSKNYRTITEVEHKTGLLSIVKVGAMFVNSIEVIHEGDQLVKGTEMAYFSFGSTVVLLFEKNSIQPLTSLKTPFDIKVGEKIGYLTRKKEDLKG</sequence>
<keyword evidence="8 12" id="KW-0594">Phospholipid biosynthesis</keyword>
<dbReference type="STRING" id="1742359.GCA_001439625_02461"/>
<evidence type="ECO:0000256" key="7">
    <source>
        <dbReference type="ARBA" id="ARBA00023145"/>
    </source>
</evidence>
<evidence type="ECO:0000256" key="5">
    <source>
        <dbReference type="ARBA" id="ARBA00023098"/>
    </source>
</evidence>
<comment type="subunit">
    <text evidence="12">Heterodimer of a large membrane-associated beta subunit and a small pyruvoyl-containing alpha subunit.</text>
</comment>
<feature type="chain" id="PRO_5023514983" description="Phosphatidylserine decarboxylase beta chain" evidence="12">
    <location>
        <begin position="1"/>
        <end position="225"/>
    </location>
</feature>
<feature type="modified residue" description="Pyruvic acid (Ser); by autocatalysis" evidence="12">
    <location>
        <position position="226"/>
    </location>
</feature>
<name>A0A5B8Z706_CYTDA</name>
<comment type="pathway">
    <text evidence="1">Lipid metabolism.</text>
</comment>
<evidence type="ECO:0000256" key="12">
    <source>
        <dbReference type="HAMAP-Rule" id="MF_00662"/>
    </source>
</evidence>
<dbReference type="InterPro" id="IPR033178">
    <property type="entry name" value="PSD_type1_pro"/>
</dbReference>
<evidence type="ECO:0000256" key="9">
    <source>
        <dbReference type="ARBA" id="ARBA00023239"/>
    </source>
</evidence>
<comment type="similarity">
    <text evidence="12">Belongs to the phosphatidylserine decarboxylase family. PSD-B subfamily. Prokaryotic type I sub-subfamily.</text>
</comment>
<dbReference type="RefSeq" id="WP_057771645.1">
    <property type="nucleotide sequence ID" value="NZ_CP042593.1"/>
</dbReference>
<dbReference type="InterPro" id="IPR033177">
    <property type="entry name" value="PSD-B"/>
</dbReference>
<evidence type="ECO:0000313" key="14">
    <source>
        <dbReference type="Proteomes" id="UP000321555"/>
    </source>
</evidence>